<feature type="domain" description="C2H2-type" evidence="2">
    <location>
        <begin position="118"/>
        <end position="139"/>
    </location>
</feature>
<dbReference type="AlphaFoldDB" id="A0ABD0YQ06"/>
<dbReference type="PROSITE" id="PS00028">
    <property type="entry name" value="ZINC_FINGER_C2H2_1"/>
    <property type="match status" value="1"/>
</dbReference>
<evidence type="ECO:0000313" key="4">
    <source>
        <dbReference type="Proteomes" id="UP001558652"/>
    </source>
</evidence>
<reference evidence="3 4" key="1">
    <citation type="submission" date="2024-07" db="EMBL/GenBank/DDBJ databases">
        <title>Chromosome-level genome assembly of the water stick insect Ranatra chinensis (Heteroptera: Nepidae).</title>
        <authorList>
            <person name="Liu X."/>
        </authorList>
    </citation>
    <scope>NUCLEOTIDE SEQUENCE [LARGE SCALE GENOMIC DNA]</scope>
    <source>
        <strain evidence="3">Cailab_2021Rc</strain>
        <tissue evidence="3">Muscle</tissue>
    </source>
</reference>
<name>A0ABD0YQ06_9HEMI</name>
<feature type="region of interest" description="Disordered" evidence="1">
    <location>
        <begin position="1"/>
        <end position="28"/>
    </location>
</feature>
<keyword evidence="4" id="KW-1185">Reference proteome</keyword>
<feature type="region of interest" description="Disordered" evidence="1">
    <location>
        <begin position="170"/>
        <end position="200"/>
    </location>
</feature>
<organism evidence="3 4">
    <name type="scientific">Ranatra chinensis</name>
    <dbReference type="NCBI Taxonomy" id="642074"/>
    <lineage>
        <taxon>Eukaryota</taxon>
        <taxon>Metazoa</taxon>
        <taxon>Ecdysozoa</taxon>
        <taxon>Arthropoda</taxon>
        <taxon>Hexapoda</taxon>
        <taxon>Insecta</taxon>
        <taxon>Pterygota</taxon>
        <taxon>Neoptera</taxon>
        <taxon>Paraneoptera</taxon>
        <taxon>Hemiptera</taxon>
        <taxon>Heteroptera</taxon>
        <taxon>Panheteroptera</taxon>
        <taxon>Nepomorpha</taxon>
        <taxon>Nepidae</taxon>
        <taxon>Ranatrinae</taxon>
        <taxon>Ranatra</taxon>
    </lineage>
</organism>
<evidence type="ECO:0000256" key="1">
    <source>
        <dbReference type="SAM" id="MobiDB-lite"/>
    </source>
</evidence>
<feature type="compositionally biased region" description="Polar residues" evidence="1">
    <location>
        <begin position="9"/>
        <end position="21"/>
    </location>
</feature>
<accession>A0ABD0YQ06</accession>
<dbReference type="Proteomes" id="UP001558652">
    <property type="component" value="Unassembled WGS sequence"/>
</dbReference>
<feature type="compositionally biased region" description="Pro residues" evidence="1">
    <location>
        <begin position="176"/>
        <end position="186"/>
    </location>
</feature>
<comment type="caution">
    <text evidence="3">The sequence shown here is derived from an EMBL/GenBank/DDBJ whole genome shotgun (WGS) entry which is preliminary data.</text>
</comment>
<dbReference type="InterPro" id="IPR013087">
    <property type="entry name" value="Znf_C2H2_type"/>
</dbReference>
<sequence>MASKPRNMFQKNKTQETTKNGGESGGGTAVSRLLSGDSGCLEAVLEAAGQPSTTVARVWAGGGAPVREGAREVPAELGVLCKKCRLVWPSEAALKAHQLRPGSDCRGHLRLIRLSHGCASCDAVLESAPELAKHREAEHPHDSSRLSVEMEDVVNQITALAAKAAAESDSNANIFCPPPPQPPPPKLYASGGLPVPSAGQ</sequence>
<evidence type="ECO:0000259" key="2">
    <source>
        <dbReference type="PROSITE" id="PS00028"/>
    </source>
</evidence>
<evidence type="ECO:0000313" key="3">
    <source>
        <dbReference type="EMBL" id="KAL1129342.1"/>
    </source>
</evidence>
<protein>
    <recommendedName>
        <fullName evidence="2">C2H2-type domain-containing protein</fullName>
    </recommendedName>
</protein>
<dbReference type="EMBL" id="JBFDAA010000009">
    <property type="protein sequence ID" value="KAL1129342.1"/>
    <property type="molecule type" value="Genomic_DNA"/>
</dbReference>
<gene>
    <name evidence="3" type="ORF">AAG570_013869</name>
</gene>
<proteinExistence type="predicted"/>